<comment type="subcellular location">
    <subcellularLocation>
        <location evidence="1">Nucleus</location>
    </subcellularLocation>
</comment>
<dbReference type="InterPro" id="IPR051358">
    <property type="entry name" value="TF_AMS/ICE1/BHLH6-like"/>
</dbReference>
<evidence type="ECO:0000259" key="3">
    <source>
        <dbReference type="Pfam" id="PF22754"/>
    </source>
</evidence>
<protein>
    <recommendedName>
        <fullName evidence="3">Plant bHLH transcription factor ACT-like domain-containing protein</fullName>
    </recommendedName>
</protein>
<dbReference type="InterPro" id="IPR054502">
    <property type="entry name" value="bHLH-TF_ACT-like_plant"/>
</dbReference>
<evidence type="ECO:0000256" key="2">
    <source>
        <dbReference type="ARBA" id="ARBA00023242"/>
    </source>
</evidence>
<accession>A0ABD3U412</accession>
<gene>
    <name evidence="4" type="ORF">ACJIZ3_000756</name>
</gene>
<organism evidence="4 5">
    <name type="scientific">Penstemon smallii</name>
    <dbReference type="NCBI Taxonomy" id="265156"/>
    <lineage>
        <taxon>Eukaryota</taxon>
        <taxon>Viridiplantae</taxon>
        <taxon>Streptophyta</taxon>
        <taxon>Embryophyta</taxon>
        <taxon>Tracheophyta</taxon>
        <taxon>Spermatophyta</taxon>
        <taxon>Magnoliopsida</taxon>
        <taxon>eudicotyledons</taxon>
        <taxon>Gunneridae</taxon>
        <taxon>Pentapetalae</taxon>
        <taxon>asterids</taxon>
        <taxon>lamiids</taxon>
        <taxon>Lamiales</taxon>
        <taxon>Plantaginaceae</taxon>
        <taxon>Cheloneae</taxon>
        <taxon>Penstemon</taxon>
    </lineage>
</organism>
<dbReference type="GO" id="GO:0080090">
    <property type="term" value="P:regulation of primary metabolic process"/>
    <property type="evidence" value="ECO:0007669"/>
    <property type="project" value="UniProtKB-ARBA"/>
</dbReference>
<name>A0ABD3U412_9LAMI</name>
<evidence type="ECO:0000313" key="4">
    <source>
        <dbReference type="EMBL" id="KAL3843353.1"/>
    </source>
</evidence>
<dbReference type="AlphaFoldDB" id="A0ABD3U412"/>
<dbReference type="Proteomes" id="UP001634393">
    <property type="component" value="Unassembled WGS sequence"/>
</dbReference>
<proteinExistence type="predicted"/>
<dbReference type="Pfam" id="PF22754">
    <property type="entry name" value="bHLH-TF_ACT-like_plant"/>
    <property type="match status" value="1"/>
</dbReference>
<dbReference type="EMBL" id="JBJXBP010000002">
    <property type="protein sequence ID" value="KAL3843353.1"/>
    <property type="molecule type" value="Genomic_DNA"/>
</dbReference>
<dbReference type="PANTHER" id="PTHR31945:SF11">
    <property type="entry name" value="TRANSCRIPTION FACTOR ABORTED MICROSPORES"/>
    <property type="match status" value="1"/>
</dbReference>
<dbReference type="PANTHER" id="PTHR31945">
    <property type="entry name" value="TRANSCRIPTION FACTOR SCREAM2-RELATED"/>
    <property type="match status" value="1"/>
</dbReference>
<reference evidence="4 5" key="1">
    <citation type="submission" date="2024-12" db="EMBL/GenBank/DDBJ databases">
        <title>The unique morphological basis and parallel evolutionary history of personate flowers in Penstemon.</title>
        <authorList>
            <person name="Depatie T.H."/>
            <person name="Wessinger C.A."/>
        </authorList>
    </citation>
    <scope>NUCLEOTIDE SEQUENCE [LARGE SCALE GENOMIC DNA]</scope>
    <source>
        <strain evidence="4">WTNN_2</strain>
        <tissue evidence="4">Leaf</tissue>
    </source>
</reference>
<dbReference type="GO" id="GO:0005634">
    <property type="term" value="C:nucleus"/>
    <property type="evidence" value="ECO:0007669"/>
    <property type="project" value="UniProtKB-SubCell"/>
</dbReference>
<keyword evidence="5" id="KW-1185">Reference proteome</keyword>
<evidence type="ECO:0000256" key="1">
    <source>
        <dbReference type="ARBA" id="ARBA00004123"/>
    </source>
</evidence>
<feature type="domain" description="Plant bHLH transcription factor ACT-like" evidence="3">
    <location>
        <begin position="4"/>
        <end position="80"/>
    </location>
</feature>
<sequence length="88" mass="9889">MEAQVEVFELNGNELFVKIFCEHKGGGGGFVKLMEALNYLGLEVSNVNTTRHSCLVSNIFKVEVKDSKNVQADYVKESLIELTRNPLR</sequence>
<keyword evidence="2" id="KW-0539">Nucleus</keyword>
<comment type="caution">
    <text evidence="4">The sequence shown here is derived from an EMBL/GenBank/DDBJ whole genome shotgun (WGS) entry which is preliminary data.</text>
</comment>
<evidence type="ECO:0000313" key="5">
    <source>
        <dbReference type="Proteomes" id="UP001634393"/>
    </source>
</evidence>